<organism evidence="2 3">
    <name type="scientific">Volvox africanus</name>
    <dbReference type="NCBI Taxonomy" id="51714"/>
    <lineage>
        <taxon>Eukaryota</taxon>
        <taxon>Viridiplantae</taxon>
        <taxon>Chlorophyta</taxon>
        <taxon>core chlorophytes</taxon>
        <taxon>Chlorophyceae</taxon>
        <taxon>CS clade</taxon>
        <taxon>Chlamydomonadales</taxon>
        <taxon>Volvocaceae</taxon>
        <taxon>Volvox</taxon>
    </lineage>
</organism>
<feature type="compositionally biased region" description="Basic and acidic residues" evidence="1">
    <location>
        <begin position="183"/>
        <end position="201"/>
    </location>
</feature>
<gene>
    <name evidence="2" type="ORF">Vafri_21707</name>
</gene>
<name>A0A8J4FE77_9CHLO</name>
<keyword evidence="3" id="KW-1185">Reference proteome</keyword>
<proteinExistence type="predicted"/>
<feature type="compositionally biased region" description="Acidic residues" evidence="1">
    <location>
        <begin position="242"/>
        <end position="258"/>
    </location>
</feature>
<dbReference type="AlphaFoldDB" id="A0A8J4FE77"/>
<evidence type="ECO:0000256" key="1">
    <source>
        <dbReference type="SAM" id="MobiDB-lite"/>
    </source>
</evidence>
<feature type="region of interest" description="Disordered" evidence="1">
    <location>
        <begin position="1"/>
        <end position="24"/>
    </location>
</feature>
<protein>
    <submittedName>
        <fullName evidence="2">Uncharacterized protein</fullName>
    </submittedName>
</protein>
<feature type="region of interest" description="Disordered" evidence="1">
    <location>
        <begin position="157"/>
        <end position="258"/>
    </location>
</feature>
<feature type="compositionally biased region" description="Low complexity" evidence="1">
    <location>
        <begin position="9"/>
        <end position="22"/>
    </location>
</feature>
<evidence type="ECO:0000313" key="2">
    <source>
        <dbReference type="EMBL" id="GIL68433.1"/>
    </source>
</evidence>
<accession>A0A8J4FE77</accession>
<dbReference type="EMBL" id="BNCO01000118">
    <property type="protein sequence ID" value="GIL68433.1"/>
    <property type="molecule type" value="Genomic_DNA"/>
</dbReference>
<sequence length="491" mass="51431">MRHCSSKFPAGSLGAPSAPSSLRRTAHMAHQTTVTLPAMALSIAWGCCPRHLSPASPIRHCMSWNNRRWHRNPRLAVLEETAGSGPDQPSCMTESSGSSSSATDTAWLQPKPQAKYRRLTVGGPEGAPSKPRRWHKASYPASPQVVAGSVLIAPFVQPSAAQPGPSGKDSPARYSNANTTDGSGHESRTRELRGRNGRRSEQQQQRNPVGRQQQQQRGKPPGAAQSARKVSVRNSGRRTEVYDAEAEDDEDEEEDDGELLGLSEEELEAMVFASAGAMAEPGPDGAKHRRRSGNGGEGNGAAATDSRPSAADAITAAALPKELAALVLAAVRSGSVSSDGDIITDQLQQLQKTAVAVANGTMDGGDASGGGAADADADALLVASVAAVADLLDCSAEAAAVVLVSYPRYVNMLACGRSGGGSGEGLERLRSFAGMLKLELAEARDIVRRNPVLLLAPYEPLRAKLTALANATGLNMAQATAMVTTYMFPEL</sequence>
<dbReference type="Proteomes" id="UP000747399">
    <property type="component" value="Unassembled WGS sequence"/>
</dbReference>
<feature type="compositionally biased region" description="Polar residues" evidence="1">
    <location>
        <begin position="173"/>
        <end position="182"/>
    </location>
</feature>
<evidence type="ECO:0000313" key="3">
    <source>
        <dbReference type="Proteomes" id="UP000747399"/>
    </source>
</evidence>
<reference evidence="2" key="1">
    <citation type="journal article" date="2021" name="Proc. Natl. Acad. Sci. U.S.A.">
        <title>Three genomes in the algal genus Volvox reveal the fate of a haploid sex-determining region after a transition to homothallism.</title>
        <authorList>
            <person name="Yamamoto K."/>
            <person name="Hamaji T."/>
            <person name="Kawai-Toyooka H."/>
            <person name="Matsuzaki R."/>
            <person name="Takahashi F."/>
            <person name="Nishimura Y."/>
            <person name="Kawachi M."/>
            <person name="Noguchi H."/>
            <person name="Minakuchi Y."/>
            <person name="Umen J.G."/>
            <person name="Toyoda A."/>
            <person name="Nozaki H."/>
        </authorList>
    </citation>
    <scope>NUCLEOTIDE SEQUENCE</scope>
    <source>
        <strain evidence="2">NIES-3780</strain>
    </source>
</reference>
<feature type="region of interest" description="Disordered" evidence="1">
    <location>
        <begin position="277"/>
        <end position="307"/>
    </location>
</feature>
<comment type="caution">
    <text evidence="2">The sequence shown here is derived from an EMBL/GenBank/DDBJ whole genome shotgun (WGS) entry which is preliminary data.</text>
</comment>
<feature type="compositionally biased region" description="Low complexity" evidence="1">
    <location>
        <begin position="202"/>
        <end position="225"/>
    </location>
</feature>
<feature type="region of interest" description="Disordered" evidence="1">
    <location>
        <begin position="81"/>
        <end position="140"/>
    </location>
</feature>